<dbReference type="Proteomes" id="UP001500902">
    <property type="component" value="Unassembled WGS sequence"/>
</dbReference>
<accession>A0ABP7E731</accession>
<proteinExistence type="predicted"/>
<keyword evidence="3" id="KW-1185">Reference proteome</keyword>
<gene>
    <name evidence="2" type="ORF">GCM10022224_094980</name>
</gene>
<evidence type="ECO:0000313" key="2">
    <source>
        <dbReference type="EMBL" id="GAA3714342.1"/>
    </source>
</evidence>
<evidence type="ECO:0000256" key="1">
    <source>
        <dbReference type="SAM" id="MobiDB-lite"/>
    </source>
</evidence>
<comment type="caution">
    <text evidence="2">The sequence shown here is derived from an EMBL/GenBank/DDBJ whole genome shotgun (WGS) entry which is preliminary data.</text>
</comment>
<reference evidence="3" key="1">
    <citation type="journal article" date="2019" name="Int. J. Syst. Evol. Microbiol.">
        <title>The Global Catalogue of Microorganisms (GCM) 10K type strain sequencing project: providing services to taxonomists for standard genome sequencing and annotation.</title>
        <authorList>
            <consortium name="The Broad Institute Genomics Platform"/>
            <consortium name="The Broad Institute Genome Sequencing Center for Infectious Disease"/>
            <person name="Wu L."/>
            <person name="Ma J."/>
        </authorList>
    </citation>
    <scope>NUCLEOTIDE SEQUENCE [LARGE SCALE GENOMIC DNA]</scope>
    <source>
        <strain evidence="3">JCM 16904</strain>
    </source>
</reference>
<sequence length="114" mass="11685">MADLDGGIVAGGDKAKAASHCPDSTRAQAIQKWAGLAGSPISITRWQSLITLEGSQPDPEQALAYVESRVTHHAGGAAAWGERGLPGRFSGGLSPPVPVPGAFMRWTGGVVITP</sequence>
<feature type="region of interest" description="Disordered" evidence="1">
    <location>
        <begin position="1"/>
        <end position="20"/>
    </location>
</feature>
<dbReference type="EMBL" id="BAAAZP010000224">
    <property type="protein sequence ID" value="GAA3714342.1"/>
    <property type="molecule type" value="Genomic_DNA"/>
</dbReference>
<organism evidence="2 3">
    <name type="scientific">Nonomuraea antimicrobica</name>
    <dbReference type="NCBI Taxonomy" id="561173"/>
    <lineage>
        <taxon>Bacteria</taxon>
        <taxon>Bacillati</taxon>
        <taxon>Actinomycetota</taxon>
        <taxon>Actinomycetes</taxon>
        <taxon>Streptosporangiales</taxon>
        <taxon>Streptosporangiaceae</taxon>
        <taxon>Nonomuraea</taxon>
    </lineage>
</organism>
<name>A0ABP7E731_9ACTN</name>
<protein>
    <submittedName>
        <fullName evidence="2">Uncharacterized protein</fullName>
    </submittedName>
</protein>
<evidence type="ECO:0000313" key="3">
    <source>
        <dbReference type="Proteomes" id="UP001500902"/>
    </source>
</evidence>